<dbReference type="EMBL" id="JAZDUA010000983">
    <property type="protein sequence ID" value="KAK7788655.1"/>
    <property type="molecule type" value="Genomic_DNA"/>
</dbReference>
<dbReference type="SUPFAM" id="SSF51735">
    <property type="entry name" value="NAD(P)-binding Rossmann-fold domains"/>
    <property type="match status" value="1"/>
</dbReference>
<organism evidence="2 3">
    <name type="scientific">Gryllus longicercus</name>
    <dbReference type="NCBI Taxonomy" id="2509291"/>
    <lineage>
        <taxon>Eukaryota</taxon>
        <taxon>Metazoa</taxon>
        <taxon>Ecdysozoa</taxon>
        <taxon>Arthropoda</taxon>
        <taxon>Hexapoda</taxon>
        <taxon>Insecta</taxon>
        <taxon>Pterygota</taxon>
        <taxon>Neoptera</taxon>
        <taxon>Polyneoptera</taxon>
        <taxon>Orthoptera</taxon>
        <taxon>Ensifera</taxon>
        <taxon>Gryllidea</taxon>
        <taxon>Grylloidea</taxon>
        <taxon>Gryllidae</taxon>
        <taxon>Gryllinae</taxon>
        <taxon>Gryllus</taxon>
    </lineage>
</organism>
<dbReference type="Proteomes" id="UP001378592">
    <property type="component" value="Unassembled WGS sequence"/>
</dbReference>
<evidence type="ECO:0000313" key="2">
    <source>
        <dbReference type="EMBL" id="KAK7788655.1"/>
    </source>
</evidence>
<dbReference type="PANTHER" id="PTHR43355">
    <property type="entry name" value="FLAVIN REDUCTASE (NADPH)"/>
    <property type="match status" value="1"/>
</dbReference>
<dbReference type="PANTHER" id="PTHR43355:SF2">
    <property type="entry name" value="FLAVIN REDUCTASE (NADPH)"/>
    <property type="match status" value="1"/>
</dbReference>
<dbReference type="AlphaFoldDB" id="A0AAN9V1G0"/>
<dbReference type="GO" id="GO:0004074">
    <property type="term" value="F:biliverdin reductase [NAD(P)H] activity"/>
    <property type="evidence" value="ECO:0007669"/>
    <property type="project" value="TreeGrafter"/>
</dbReference>
<reference evidence="2 3" key="1">
    <citation type="submission" date="2024-03" db="EMBL/GenBank/DDBJ databases">
        <title>The genome assembly and annotation of the cricket Gryllus longicercus Weissman &amp; Gray.</title>
        <authorList>
            <person name="Szrajer S."/>
            <person name="Gray D."/>
            <person name="Ylla G."/>
        </authorList>
    </citation>
    <scope>NUCLEOTIDE SEQUENCE [LARGE SCALE GENOMIC DNA]</scope>
    <source>
        <strain evidence="2">DAG 2021-001</strain>
        <tissue evidence="2">Whole body minus gut</tissue>
    </source>
</reference>
<feature type="domain" description="NAD(P)-binding" evidence="1">
    <location>
        <begin position="10"/>
        <end position="190"/>
    </location>
</feature>
<name>A0AAN9V1G0_9ORTH</name>
<proteinExistence type="predicted"/>
<keyword evidence="3" id="KW-1185">Reference proteome</keyword>
<dbReference type="GO" id="GO:0042602">
    <property type="term" value="F:riboflavin reductase (NADPH) activity"/>
    <property type="evidence" value="ECO:0007669"/>
    <property type="project" value="TreeGrafter"/>
</dbReference>
<comment type="caution">
    <text evidence="2">The sequence shown here is derived from an EMBL/GenBank/DDBJ whole genome shotgun (WGS) entry which is preliminary data.</text>
</comment>
<sequence length="210" mass="22932">MTIKNVIIFGASGQIGVKACTKAVNQGLNVRAFSRDSSQYPKEIKEKVVIVEGDVTNGEDVKSAIEGQDAVIVTLGTRNDLAPTTVMSKGMQNIIEAMKFHGINIVSVCISAFLFFEPEKVPSIFQAVTDDHKRMFNLLKDSGLNWIAVFPPHFTDATSSKYLVKHGGLPAGRSVSKEALGSFMIDCLSQNEHYQKVCGISQDELEHPKS</sequence>
<dbReference type="InterPro" id="IPR051606">
    <property type="entry name" value="Polyketide_Oxido-like"/>
</dbReference>
<evidence type="ECO:0000259" key="1">
    <source>
        <dbReference type="Pfam" id="PF13460"/>
    </source>
</evidence>
<evidence type="ECO:0000313" key="3">
    <source>
        <dbReference type="Proteomes" id="UP001378592"/>
    </source>
</evidence>
<dbReference type="CDD" id="cd05244">
    <property type="entry name" value="BVR-B_like_SDR_a"/>
    <property type="match status" value="1"/>
</dbReference>
<accession>A0AAN9V1G0</accession>
<protein>
    <recommendedName>
        <fullName evidence="1">NAD(P)-binding domain-containing protein</fullName>
    </recommendedName>
</protein>
<dbReference type="Gene3D" id="3.40.50.720">
    <property type="entry name" value="NAD(P)-binding Rossmann-like Domain"/>
    <property type="match status" value="1"/>
</dbReference>
<dbReference type="InterPro" id="IPR036291">
    <property type="entry name" value="NAD(P)-bd_dom_sf"/>
</dbReference>
<dbReference type="InterPro" id="IPR016040">
    <property type="entry name" value="NAD(P)-bd_dom"/>
</dbReference>
<dbReference type="Pfam" id="PF13460">
    <property type="entry name" value="NAD_binding_10"/>
    <property type="match status" value="1"/>
</dbReference>
<gene>
    <name evidence="2" type="ORF">R5R35_013081</name>
</gene>